<evidence type="ECO:0008006" key="7">
    <source>
        <dbReference type="Google" id="ProtNLM"/>
    </source>
</evidence>
<evidence type="ECO:0000256" key="2">
    <source>
        <dbReference type="ARBA" id="ARBA00023002"/>
    </source>
</evidence>
<dbReference type="EMBL" id="AQQR01000005">
    <property type="protein sequence ID" value="OWU72823.1"/>
    <property type="molecule type" value="Genomic_DNA"/>
</dbReference>
<organism evidence="5 6">
    <name type="scientific">Marinibacterium profundimaris</name>
    <dbReference type="NCBI Taxonomy" id="1679460"/>
    <lineage>
        <taxon>Bacteria</taxon>
        <taxon>Pseudomonadati</taxon>
        <taxon>Pseudomonadota</taxon>
        <taxon>Alphaproteobacteria</taxon>
        <taxon>Rhodobacterales</taxon>
        <taxon>Paracoccaceae</taxon>
        <taxon>Marinibacterium</taxon>
    </lineage>
</organism>
<dbReference type="OrthoDB" id="9792935at2"/>
<dbReference type="InterPro" id="IPR055170">
    <property type="entry name" value="GFO_IDH_MocA-like_dom"/>
</dbReference>
<dbReference type="Gene3D" id="3.30.360.10">
    <property type="entry name" value="Dihydrodipicolinate Reductase, domain 2"/>
    <property type="match status" value="1"/>
</dbReference>
<reference evidence="5 6" key="1">
    <citation type="submission" date="2013-04" db="EMBL/GenBank/DDBJ databases">
        <title>Oceanicola sp. 22II1-22F33 Genome Sequencing.</title>
        <authorList>
            <person name="Lai Q."/>
            <person name="Li G."/>
            <person name="Shao Z."/>
        </authorList>
    </citation>
    <scope>NUCLEOTIDE SEQUENCE [LARGE SCALE GENOMIC DNA]</scope>
    <source>
        <strain evidence="5 6">22II1-22F33</strain>
    </source>
</reference>
<dbReference type="Pfam" id="PF01408">
    <property type="entry name" value="GFO_IDH_MocA"/>
    <property type="match status" value="1"/>
</dbReference>
<comment type="similarity">
    <text evidence="1">Belongs to the Gfo/Idh/MocA family.</text>
</comment>
<comment type="caution">
    <text evidence="5">The sequence shown here is derived from an EMBL/GenBank/DDBJ whole genome shotgun (WGS) entry which is preliminary data.</text>
</comment>
<name>A0A225NIC4_9RHOB</name>
<keyword evidence="2" id="KW-0560">Oxidoreductase</keyword>
<sequence>MPETVSIGVLGAGGIARRFVADLSASHGIRVSAIASRQSERARHCRDLGGAIAANATIYTDYEALLADPNVDAVYVALPNSLHKQVSLDAIAGGKAVLCEKPLADSAAAVREILEASQAAQVFCMENMWTRFLPVTRTCREIVAAGEIGDIVQFDCSLGYPQFETPGQSNVDPALGGGVLLDLGVYPISMALHFLGDVSFQSGAVEYSALGADRDMATLLTSRSGAGTVMATLRASHSAVLRNTMEIVGTRGRIEIDPAFIAANSARISRFSPVSPDGREGSGWKRRLKSSAMGRIAFAQARRLLVGSGKRFGTSYPGTGMQFAAESMAQSLRDGRIEASEMPMGESLRVLEIVESIRSA</sequence>
<keyword evidence="6" id="KW-1185">Reference proteome</keyword>
<dbReference type="AlphaFoldDB" id="A0A225NIC4"/>
<dbReference type="InterPro" id="IPR036291">
    <property type="entry name" value="NAD(P)-bd_dom_sf"/>
</dbReference>
<accession>A0A225NIC4</accession>
<evidence type="ECO:0000259" key="3">
    <source>
        <dbReference type="Pfam" id="PF01408"/>
    </source>
</evidence>
<evidence type="ECO:0000259" key="4">
    <source>
        <dbReference type="Pfam" id="PF22725"/>
    </source>
</evidence>
<dbReference type="SUPFAM" id="SSF51735">
    <property type="entry name" value="NAD(P)-binding Rossmann-fold domains"/>
    <property type="match status" value="1"/>
</dbReference>
<feature type="domain" description="Gfo/Idh/MocA-like oxidoreductase N-terminal" evidence="3">
    <location>
        <begin position="6"/>
        <end position="126"/>
    </location>
</feature>
<dbReference type="SUPFAM" id="SSF55347">
    <property type="entry name" value="Glyceraldehyde-3-phosphate dehydrogenase-like, C-terminal domain"/>
    <property type="match status" value="1"/>
</dbReference>
<gene>
    <name evidence="5" type="ORF">ATO3_14010</name>
</gene>
<dbReference type="Gene3D" id="3.40.50.720">
    <property type="entry name" value="NAD(P)-binding Rossmann-like Domain"/>
    <property type="match status" value="1"/>
</dbReference>
<dbReference type="InterPro" id="IPR000683">
    <property type="entry name" value="Gfo/Idh/MocA-like_OxRdtase_N"/>
</dbReference>
<dbReference type="GO" id="GO:0000166">
    <property type="term" value="F:nucleotide binding"/>
    <property type="evidence" value="ECO:0007669"/>
    <property type="project" value="InterPro"/>
</dbReference>
<feature type="domain" description="GFO/IDH/MocA-like oxidoreductase" evidence="4">
    <location>
        <begin position="137"/>
        <end position="255"/>
    </location>
</feature>
<dbReference type="PANTHER" id="PTHR22604:SF105">
    <property type="entry name" value="TRANS-1,2-DIHYDROBENZENE-1,2-DIOL DEHYDROGENASE"/>
    <property type="match status" value="1"/>
</dbReference>
<proteinExistence type="inferred from homology"/>
<evidence type="ECO:0000313" key="5">
    <source>
        <dbReference type="EMBL" id="OWU72823.1"/>
    </source>
</evidence>
<evidence type="ECO:0000256" key="1">
    <source>
        <dbReference type="ARBA" id="ARBA00010928"/>
    </source>
</evidence>
<dbReference type="RefSeq" id="WP_088650507.1">
    <property type="nucleotide sequence ID" value="NZ_AQQR01000005.1"/>
</dbReference>
<evidence type="ECO:0000313" key="6">
    <source>
        <dbReference type="Proteomes" id="UP000215377"/>
    </source>
</evidence>
<dbReference type="InterPro" id="IPR050984">
    <property type="entry name" value="Gfo/Idh/MocA_domain"/>
</dbReference>
<dbReference type="Proteomes" id="UP000215377">
    <property type="component" value="Unassembled WGS sequence"/>
</dbReference>
<protein>
    <recommendedName>
        <fullName evidence="7">Gfo/Idh/MocA-like oxidoreductase N-terminal domain-containing protein</fullName>
    </recommendedName>
</protein>
<dbReference type="Pfam" id="PF22725">
    <property type="entry name" value="GFO_IDH_MocA_C3"/>
    <property type="match status" value="1"/>
</dbReference>
<dbReference type="PANTHER" id="PTHR22604">
    <property type="entry name" value="OXIDOREDUCTASES"/>
    <property type="match status" value="1"/>
</dbReference>
<dbReference type="GO" id="GO:0016491">
    <property type="term" value="F:oxidoreductase activity"/>
    <property type="evidence" value="ECO:0007669"/>
    <property type="project" value="UniProtKB-KW"/>
</dbReference>